<dbReference type="Gene3D" id="2.60.120.200">
    <property type="match status" value="1"/>
</dbReference>
<proteinExistence type="inferred from homology"/>
<dbReference type="PANTHER" id="PTHR10963:SF55">
    <property type="entry name" value="GLYCOSIDE HYDROLASE FAMILY 16 PROTEIN"/>
    <property type="match status" value="1"/>
</dbReference>
<feature type="domain" description="F5/8 type C" evidence="2">
    <location>
        <begin position="818"/>
        <end position="954"/>
    </location>
</feature>
<dbReference type="InterPro" id="IPR000757">
    <property type="entry name" value="Beta-glucanase-like"/>
</dbReference>
<dbReference type="EMBL" id="VUOC01000004">
    <property type="protein sequence ID" value="KAA2238936.1"/>
    <property type="molecule type" value="Genomic_DNA"/>
</dbReference>
<dbReference type="GO" id="GO:0004553">
    <property type="term" value="F:hydrolase activity, hydrolyzing O-glycosyl compounds"/>
    <property type="evidence" value="ECO:0007669"/>
    <property type="project" value="InterPro"/>
</dbReference>
<dbReference type="AlphaFoldDB" id="A0A5B2VK70"/>
<dbReference type="CDD" id="cd08023">
    <property type="entry name" value="GH16_laminarinase_like"/>
    <property type="match status" value="1"/>
</dbReference>
<dbReference type="Pfam" id="PF17957">
    <property type="entry name" value="Big_7"/>
    <property type="match status" value="2"/>
</dbReference>
<dbReference type="Gene3D" id="2.60.120.430">
    <property type="entry name" value="Galactose-binding lectin"/>
    <property type="match status" value="2"/>
</dbReference>
<reference evidence="4 5" key="2">
    <citation type="submission" date="2019-09" db="EMBL/GenBank/DDBJ databases">
        <authorList>
            <person name="Jin C."/>
        </authorList>
    </citation>
    <scope>NUCLEOTIDE SEQUENCE [LARGE SCALE GENOMIC DNA]</scope>
    <source>
        <strain evidence="4 5">BN140078</strain>
    </source>
</reference>
<dbReference type="InterPro" id="IPR026444">
    <property type="entry name" value="Secre_tail"/>
</dbReference>
<dbReference type="PROSITE" id="PS50022">
    <property type="entry name" value="FA58C_3"/>
    <property type="match status" value="1"/>
</dbReference>
<protein>
    <submittedName>
        <fullName evidence="4">Family 16 glycosylhydrolase</fullName>
    </submittedName>
</protein>
<comment type="caution">
    <text evidence="4">The sequence shown here is derived from an EMBL/GenBank/DDBJ whole genome shotgun (WGS) entry which is preliminary data.</text>
</comment>
<feature type="domain" description="GH16" evidence="3">
    <location>
        <begin position="36"/>
        <end position="290"/>
    </location>
</feature>
<dbReference type="InterPro" id="IPR008979">
    <property type="entry name" value="Galactose-bd-like_sf"/>
</dbReference>
<gene>
    <name evidence="4" type="ORF">F0L74_22235</name>
</gene>
<dbReference type="InterPro" id="IPR000421">
    <property type="entry name" value="FA58C"/>
</dbReference>
<evidence type="ECO:0000313" key="4">
    <source>
        <dbReference type="EMBL" id="KAA2238936.1"/>
    </source>
</evidence>
<evidence type="ECO:0000259" key="2">
    <source>
        <dbReference type="PROSITE" id="PS50022"/>
    </source>
</evidence>
<dbReference type="Gene3D" id="2.60.120.260">
    <property type="entry name" value="Galactose-binding domain-like"/>
    <property type="match status" value="1"/>
</dbReference>
<dbReference type="InterPro" id="IPR013783">
    <property type="entry name" value="Ig-like_fold"/>
</dbReference>
<evidence type="ECO:0000313" key="5">
    <source>
        <dbReference type="Proteomes" id="UP000324611"/>
    </source>
</evidence>
<evidence type="ECO:0000259" key="3">
    <source>
        <dbReference type="PROSITE" id="PS51762"/>
    </source>
</evidence>
<sequence>MRSPMYKKCLLAQRMCLLTIVSLFLWPFITQAQRQLVWEDNFTGGALNSQYWTYETGDGCAKGNCGWGNAELEYYTNRTENVRIENGRLVLEARRETMGGKPFTSARIKTSGRVSFRYGALEARIKAPQVSNGLWPAFWLLGATGGTWPRNGEVDILEMGFAGALAAGKADKTVSAAVHWWTENPGGYTGHATYAKDTVNEAANLSDDFHLYRLEWDPQFITIFLDNSPYYRIAIDGNNGFEAFRNPFYIILNLAVGGNYPNIHTAAGVTAPLPGRMEIDYIKLYQDLTQGEELILGSNNAPEGNYGIFTDNTPVDSKVTFGQGANLFLWNNITNITSPAPAPFEGSNVWAFHANAGTWYGLGVANDMINMSNYAGGSLKFHMKTSSSAPFKVGIATDAGEGWVNFTGNAYGLVRDGQWHEVTIPVSAFGAVDLVQVTQLFMFSGDAPAAAADFYFDNIYYTGGVSDNPAPKVSITNLANEAVFTTPAAINIQTNASDANGSISKVDFFNGSVYLGSKTSAPFNFTWNTSTQTVATLIAKATDNQGKTTASQPVTALVAGPNNTPPQVSISAPTASTPYRKPANVVINTNITDNGLIYKVEFYNGSTLLGTLNKPPYNFTWANVDQGSYTLTVKATDNGKLSTTSAPVTITVQDNKIVADKFGVYSEDAAITEKLTYGLDANLYVWNNLTTIAGAAPYEGAQVMAFTAAANNWFGLGASHDVRDLTHFANGNLKFRFKTTYQGSFRFSVISLNGQTDINFAGGEQKLGLVRDGQWHEVIIPVSSLTGTNLATVSQAFTFSGDAPATAASFYIDNVYYETSTPTGNGPNLALNKPVRVSGSENSTFTGPNAVDGNTGTRWSSAFSDPQWIRVDLGADYDINRVKITWETAAGRDYLVQVSNDTLNWNLLKNVSGNTALVNEHTGLSNHGRYLRIYGTARTTPYGYSIFELEAYGALHSAGARLVGMGSQSSTVPATWTAAVYPNPVVNDQAQIRSSEAIKQVKIVALTGHAWMTGLSQQGKIAGTYRIDLRQLPAGMYMVQLMNEKNEVLVLKVVKQ</sequence>
<dbReference type="SUPFAM" id="SSF49899">
    <property type="entry name" value="Concanavalin A-like lectins/glucanases"/>
    <property type="match status" value="1"/>
</dbReference>
<dbReference type="SUPFAM" id="SSF49785">
    <property type="entry name" value="Galactose-binding domain-like"/>
    <property type="match status" value="3"/>
</dbReference>
<dbReference type="PROSITE" id="PS51762">
    <property type="entry name" value="GH16_2"/>
    <property type="match status" value="1"/>
</dbReference>
<dbReference type="Pfam" id="PF18962">
    <property type="entry name" value="Por_Secre_tail"/>
    <property type="match status" value="1"/>
</dbReference>
<dbReference type="Proteomes" id="UP000324611">
    <property type="component" value="Unassembled WGS sequence"/>
</dbReference>
<name>A0A5B2VK70_9BACT</name>
<dbReference type="Pfam" id="PF00722">
    <property type="entry name" value="Glyco_hydro_16"/>
    <property type="match status" value="1"/>
</dbReference>
<reference evidence="4 5" key="1">
    <citation type="submission" date="2019-09" db="EMBL/GenBank/DDBJ databases">
        <title>Chitinophaga ginsengihumi sp. nov., isolated from soil of ginseng rhizosphere.</title>
        <authorList>
            <person name="Lee J."/>
        </authorList>
    </citation>
    <scope>NUCLEOTIDE SEQUENCE [LARGE SCALE GENOMIC DNA]</scope>
    <source>
        <strain evidence="4 5">BN140078</strain>
    </source>
</reference>
<organism evidence="4 5">
    <name type="scientific">Chitinophaga agrisoli</name>
    <dbReference type="NCBI Taxonomy" id="2607653"/>
    <lineage>
        <taxon>Bacteria</taxon>
        <taxon>Pseudomonadati</taxon>
        <taxon>Bacteroidota</taxon>
        <taxon>Chitinophagia</taxon>
        <taxon>Chitinophagales</taxon>
        <taxon>Chitinophagaceae</taxon>
        <taxon>Chitinophaga</taxon>
    </lineage>
</organism>
<keyword evidence="4" id="KW-0378">Hydrolase</keyword>
<dbReference type="PANTHER" id="PTHR10963">
    <property type="entry name" value="GLYCOSYL HYDROLASE-RELATED"/>
    <property type="match status" value="1"/>
</dbReference>
<keyword evidence="5" id="KW-1185">Reference proteome</keyword>
<dbReference type="CDD" id="cd11304">
    <property type="entry name" value="Cadherin_repeat"/>
    <property type="match status" value="1"/>
</dbReference>
<accession>A0A5B2VK70</accession>
<dbReference type="InterPro" id="IPR050546">
    <property type="entry name" value="Glycosyl_Hydrlase_16"/>
</dbReference>
<dbReference type="InterPro" id="IPR013320">
    <property type="entry name" value="ConA-like_dom_sf"/>
</dbReference>
<dbReference type="Gene3D" id="2.60.40.10">
    <property type="entry name" value="Immunoglobulins"/>
    <property type="match status" value="2"/>
</dbReference>
<evidence type="ECO:0000256" key="1">
    <source>
        <dbReference type="ARBA" id="ARBA00006865"/>
    </source>
</evidence>
<dbReference type="Pfam" id="PF22633">
    <property type="entry name" value="F5_F8_type_C_2"/>
    <property type="match status" value="1"/>
</dbReference>
<dbReference type="GO" id="GO:0005975">
    <property type="term" value="P:carbohydrate metabolic process"/>
    <property type="evidence" value="ECO:0007669"/>
    <property type="project" value="InterPro"/>
</dbReference>
<comment type="similarity">
    <text evidence="1">Belongs to the glycosyl hydrolase 16 family.</text>
</comment>
<dbReference type="NCBIfam" id="TIGR04183">
    <property type="entry name" value="Por_Secre_tail"/>
    <property type="match status" value="1"/>
</dbReference>